<name>A0A9P3PHM9_LYOSH</name>
<evidence type="ECO:0000313" key="8">
    <source>
        <dbReference type="EMBL" id="GLB35628.1"/>
    </source>
</evidence>
<evidence type="ECO:0000259" key="6">
    <source>
        <dbReference type="PROSITE" id="PS50089"/>
    </source>
</evidence>
<dbReference type="PANTHER" id="PTHR23041">
    <property type="entry name" value="RING FINGER DOMAIN-CONTAINING"/>
    <property type="match status" value="1"/>
</dbReference>
<keyword evidence="2 4" id="KW-0863">Zinc-finger</keyword>
<dbReference type="SMART" id="SM00355">
    <property type="entry name" value="ZnF_C2H2"/>
    <property type="match status" value="3"/>
</dbReference>
<dbReference type="Proteomes" id="UP001063166">
    <property type="component" value="Unassembled WGS sequence"/>
</dbReference>
<dbReference type="Pfam" id="PF13923">
    <property type="entry name" value="zf-C3HC4_2"/>
    <property type="match status" value="1"/>
</dbReference>
<dbReference type="AlphaFoldDB" id="A0A9P3PHM9"/>
<dbReference type="SUPFAM" id="SSF57667">
    <property type="entry name" value="beta-beta-alpha zinc fingers"/>
    <property type="match status" value="1"/>
</dbReference>
<dbReference type="PROSITE" id="PS50089">
    <property type="entry name" value="ZF_RING_2"/>
    <property type="match status" value="1"/>
</dbReference>
<dbReference type="PANTHER" id="PTHR23041:SF78">
    <property type="entry name" value="E3 UBIQUITIN-PROTEIN LIGASE RNF4"/>
    <property type="match status" value="1"/>
</dbReference>
<protein>
    <submittedName>
        <fullName evidence="8">Zinc finger, C3HC4 type (RING finger)</fullName>
    </submittedName>
</protein>
<evidence type="ECO:0000313" key="9">
    <source>
        <dbReference type="Proteomes" id="UP001063166"/>
    </source>
</evidence>
<evidence type="ECO:0000256" key="4">
    <source>
        <dbReference type="PROSITE-ProRule" id="PRU00042"/>
    </source>
</evidence>
<feature type="domain" description="C2H2-type" evidence="7">
    <location>
        <begin position="72"/>
        <end position="99"/>
    </location>
</feature>
<evidence type="ECO:0000256" key="1">
    <source>
        <dbReference type="ARBA" id="ARBA00022723"/>
    </source>
</evidence>
<dbReference type="EMBL" id="BRPK01000002">
    <property type="protein sequence ID" value="GLB35628.1"/>
    <property type="molecule type" value="Genomic_DNA"/>
</dbReference>
<dbReference type="PROSITE" id="PS00028">
    <property type="entry name" value="ZINC_FINGER_C2H2_1"/>
    <property type="match status" value="1"/>
</dbReference>
<dbReference type="InterPro" id="IPR036236">
    <property type="entry name" value="Znf_C2H2_sf"/>
</dbReference>
<organism evidence="8 9">
    <name type="scientific">Lyophyllum shimeji</name>
    <name type="common">Hon-shimeji</name>
    <name type="synonym">Tricholoma shimeji</name>
    <dbReference type="NCBI Taxonomy" id="47721"/>
    <lineage>
        <taxon>Eukaryota</taxon>
        <taxon>Fungi</taxon>
        <taxon>Dikarya</taxon>
        <taxon>Basidiomycota</taxon>
        <taxon>Agaricomycotina</taxon>
        <taxon>Agaricomycetes</taxon>
        <taxon>Agaricomycetidae</taxon>
        <taxon>Agaricales</taxon>
        <taxon>Tricholomatineae</taxon>
        <taxon>Lyophyllaceae</taxon>
        <taxon>Lyophyllum</taxon>
    </lineage>
</organism>
<dbReference type="Pfam" id="PF00096">
    <property type="entry name" value="zf-C2H2"/>
    <property type="match status" value="1"/>
</dbReference>
<accession>A0A9P3PHM9</accession>
<dbReference type="Gene3D" id="3.30.160.60">
    <property type="entry name" value="Classic Zinc Finger"/>
    <property type="match status" value="1"/>
</dbReference>
<feature type="compositionally biased region" description="Acidic residues" evidence="5">
    <location>
        <begin position="97"/>
        <end position="110"/>
    </location>
</feature>
<evidence type="ECO:0000256" key="3">
    <source>
        <dbReference type="ARBA" id="ARBA00022833"/>
    </source>
</evidence>
<dbReference type="SMART" id="SM00184">
    <property type="entry name" value="RING"/>
    <property type="match status" value="1"/>
</dbReference>
<keyword evidence="3" id="KW-0862">Zinc</keyword>
<sequence length="233" mass="26665">MTNFGAEIGSRSSRAKYDLKYCSLCDEYFYSKALLHQHMQGSSRHPRCETCKRSYLNMNSLRNHYVYSARHHYCRACDKSFQTASGLRVHMEYHADDSDDEGEGPEGWEDEVARQREEAERANQNEEPIPAEAIEADEKRLTKIQRRAALMNFITRRMRDKATASADQLKKQKLYSFTCPICLGRAKTASSTRCGHLFCAPCIERAVESSGMCPTCRKPAVVAQIRKLDLTVY</sequence>
<dbReference type="Pfam" id="PF12874">
    <property type="entry name" value="zf-met"/>
    <property type="match status" value="1"/>
</dbReference>
<dbReference type="InterPro" id="IPR013087">
    <property type="entry name" value="Znf_C2H2_type"/>
</dbReference>
<reference evidence="8" key="1">
    <citation type="submission" date="2022-07" db="EMBL/GenBank/DDBJ databases">
        <title>The genome of Lyophyllum shimeji provides insight into the initial evolution of ectomycorrhizal fungal genome.</title>
        <authorList>
            <person name="Kobayashi Y."/>
            <person name="Shibata T."/>
            <person name="Hirakawa H."/>
            <person name="Shigenobu S."/>
            <person name="Nishiyama T."/>
            <person name="Yamada A."/>
            <person name="Hasebe M."/>
            <person name="Kawaguchi M."/>
        </authorList>
    </citation>
    <scope>NUCLEOTIDE SEQUENCE</scope>
    <source>
        <strain evidence="8">AT787</strain>
    </source>
</reference>
<dbReference type="GO" id="GO:0008270">
    <property type="term" value="F:zinc ion binding"/>
    <property type="evidence" value="ECO:0007669"/>
    <property type="project" value="UniProtKB-KW"/>
</dbReference>
<dbReference type="SUPFAM" id="SSF57850">
    <property type="entry name" value="RING/U-box"/>
    <property type="match status" value="1"/>
</dbReference>
<keyword evidence="1" id="KW-0479">Metal-binding</keyword>
<comment type="caution">
    <text evidence="8">The sequence shown here is derived from an EMBL/GenBank/DDBJ whole genome shotgun (WGS) entry which is preliminary data.</text>
</comment>
<proteinExistence type="predicted"/>
<keyword evidence="9" id="KW-1185">Reference proteome</keyword>
<dbReference type="OrthoDB" id="6077919at2759"/>
<evidence type="ECO:0000256" key="5">
    <source>
        <dbReference type="SAM" id="MobiDB-lite"/>
    </source>
</evidence>
<dbReference type="InterPro" id="IPR017907">
    <property type="entry name" value="Znf_RING_CS"/>
</dbReference>
<feature type="region of interest" description="Disordered" evidence="5">
    <location>
        <begin position="95"/>
        <end position="135"/>
    </location>
</feature>
<dbReference type="InterPro" id="IPR013083">
    <property type="entry name" value="Znf_RING/FYVE/PHD"/>
</dbReference>
<feature type="domain" description="RING-type" evidence="6">
    <location>
        <begin position="179"/>
        <end position="217"/>
    </location>
</feature>
<feature type="compositionally biased region" description="Basic and acidic residues" evidence="5">
    <location>
        <begin position="111"/>
        <end position="124"/>
    </location>
</feature>
<dbReference type="InterPro" id="IPR047134">
    <property type="entry name" value="RNF4"/>
</dbReference>
<dbReference type="PROSITE" id="PS00518">
    <property type="entry name" value="ZF_RING_1"/>
    <property type="match status" value="1"/>
</dbReference>
<gene>
    <name evidence="8" type="ORF">LshimejAT787_0211930</name>
</gene>
<evidence type="ECO:0000256" key="2">
    <source>
        <dbReference type="ARBA" id="ARBA00022771"/>
    </source>
</evidence>
<dbReference type="PROSITE" id="PS50157">
    <property type="entry name" value="ZINC_FINGER_C2H2_2"/>
    <property type="match status" value="1"/>
</dbReference>
<dbReference type="InterPro" id="IPR001841">
    <property type="entry name" value="Znf_RING"/>
</dbReference>
<dbReference type="Gene3D" id="3.30.40.10">
    <property type="entry name" value="Zinc/RING finger domain, C3HC4 (zinc finger)"/>
    <property type="match status" value="1"/>
</dbReference>
<evidence type="ECO:0000259" key="7">
    <source>
        <dbReference type="PROSITE" id="PS50157"/>
    </source>
</evidence>